<keyword evidence="2" id="KW-1185">Reference proteome</keyword>
<sequence length="225" mass="23888">MVAGARKWQETGNAGLAPYDRVATEGIASHPHAMAIAAASSPEPVRDLADLIHLICDIHGRHPTLVEAALARSASGVQRDWMMQAANAFERERLYVVDLTARVGPLPSTPGAAASTSTMQATRHAVETLAKSERRGCALGAATALVVDWQGIRALLDIAAERVGIDLPECTLPDRCSTEAVMASVDGDVAAERALGFGAEQLLLQHRGLFDLLEARAKARYDADC</sequence>
<accession>A0A9X2EF71</accession>
<dbReference type="Proteomes" id="UP001155128">
    <property type="component" value="Unassembled WGS sequence"/>
</dbReference>
<name>A0A9X2EF71_9SPHN</name>
<evidence type="ECO:0000313" key="1">
    <source>
        <dbReference type="EMBL" id="MCM8556858.1"/>
    </source>
</evidence>
<reference evidence="1" key="1">
    <citation type="submission" date="2022-06" db="EMBL/GenBank/DDBJ databases">
        <title>Sphingomicrobium sedimins sp. nov., a marine bacterium isolated from tidal flat.</title>
        <authorList>
            <person name="Kim C.-H."/>
            <person name="Yoo Y."/>
            <person name="Kim J.-J."/>
        </authorList>
    </citation>
    <scope>NUCLEOTIDE SEQUENCE</scope>
    <source>
        <strain evidence="1">GRR-S6-50</strain>
    </source>
</reference>
<protein>
    <submittedName>
        <fullName evidence="1">Uncharacterized protein</fullName>
    </submittedName>
</protein>
<organism evidence="1 2">
    <name type="scientific">Sphingomicrobium sediminis</name>
    <dbReference type="NCBI Taxonomy" id="2950949"/>
    <lineage>
        <taxon>Bacteria</taxon>
        <taxon>Pseudomonadati</taxon>
        <taxon>Pseudomonadota</taxon>
        <taxon>Alphaproteobacteria</taxon>
        <taxon>Sphingomonadales</taxon>
        <taxon>Sphingomonadaceae</taxon>
        <taxon>Sphingomicrobium</taxon>
    </lineage>
</organism>
<evidence type="ECO:0000313" key="2">
    <source>
        <dbReference type="Proteomes" id="UP001155128"/>
    </source>
</evidence>
<dbReference type="AlphaFoldDB" id="A0A9X2EF71"/>
<dbReference type="RefSeq" id="WP_252112421.1">
    <property type="nucleotide sequence ID" value="NZ_JAMSHT010000001.1"/>
</dbReference>
<dbReference type="Pfam" id="PF22391">
    <property type="entry name" value="DUF6975"/>
    <property type="match status" value="1"/>
</dbReference>
<dbReference type="InterPro" id="IPR054248">
    <property type="entry name" value="DUF6975"/>
</dbReference>
<comment type="caution">
    <text evidence="1">The sequence shown here is derived from an EMBL/GenBank/DDBJ whole genome shotgun (WGS) entry which is preliminary data.</text>
</comment>
<dbReference type="EMBL" id="JAMSHT010000001">
    <property type="protein sequence ID" value="MCM8556858.1"/>
    <property type="molecule type" value="Genomic_DNA"/>
</dbReference>
<proteinExistence type="predicted"/>
<gene>
    <name evidence="1" type="ORF">NDO55_03385</name>
</gene>